<dbReference type="InterPro" id="IPR037523">
    <property type="entry name" value="VOC_core"/>
</dbReference>
<organism evidence="2 3">
    <name type="scientific">Marilutibacter penaei</name>
    <dbReference type="NCBI Taxonomy" id="2759900"/>
    <lineage>
        <taxon>Bacteria</taxon>
        <taxon>Pseudomonadati</taxon>
        <taxon>Pseudomonadota</taxon>
        <taxon>Gammaproteobacteria</taxon>
        <taxon>Lysobacterales</taxon>
        <taxon>Lysobacteraceae</taxon>
        <taxon>Marilutibacter</taxon>
    </lineage>
</organism>
<sequence length="143" mass="15003">MKLLVNIDVPDLEAGERFYCAAFQLAPARRFGADGVELLGADCAIYLLAKAAGTAPSATGGERSYARHWTPIHLDIVVDDLEAAVERSLHAGAIPEQPIRTASWGRIAVMADPFGHGYCLIEFSAAGYDAIASATDSPDAAGA</sequence>
<dbReference type="Proteomes" id="UP000552587">
    <property type="component" value="Unassembled WGS sequence"/>
</dbReference>
<dbReference type="AlphaFoldDB" id="A0A7W3U629"/>
<evidence type="ECO:0000259" key="1">
    <source>
        <dbReference type="PROSITE" id="PS51819"/>
    </source>
</evidence>
<dbReference type="EMBL" id="JACHTE010000011">
    <property type="protein sequence ID" value="MBB1089606.1"/>
    <property type="molecule type" value="Genomic_DNA"/>
</dbReference>
<proteinExistence type="predicted"/>
<keyword evidence="3" id="KW-1185">Reference proteome</keyword>
<evidence type="ECO:0000313" key="3">
    <source>
        <dbReference type="Proteomes" id="UP000552587"/>
    </source>
</evidence>
<dbReference type="SUPFAM" id="SSF54593">
    <property type="entry name" value="Glyoxalase/Bleomycin resistance protein/Dihydroxybiphenyl dioxygenase"/>
    <property type="match status" value="1"/>
</dbReference>
<gene>
    <name evidence="2" type="ORF">H4F99_14065</name>
</gene>
<dbReference type="RefSeq" id="WP_182670577.1">
    <property type="nucleotide sequence ID" value="NZ_JACHTE010000011.1"/>
</dbReference>
<feature type="domain" description="VOC" evidence="1">
    <location>
        <begin position="1"/>
        <end position="123"/>
    </location>
</feature>
<dbReference type="Pfam" id="PF18029">
    <property type="entry name" value="Glyoxalase_6"/>
    <property type="match status" value="1"/>
</dbReference>
<comment type="caution">
    <text evidence="2">The sequence shown here is derived from an EMBL/GenBank/DDBJ whole genome shotgun (WGS) entry which is preliminary data.</text>
</comment>
<name>A0A7W3U629_9GAMM</name>
<reference evidence="2 3" key="1">
    <citation type="submission" date="2020-07" db="EMBL/GenBank/DDBJ databases">
        <authorList>
            <person name="Xu S."/>
            <person name="Li A."/>
        </authorList>
    </citation>
    <scope>NUCLEOTIDE SEQUENCE [LARGE SCALE GENOMIC DNA]</scope>
    <source>
        <strain evidence="2 3">SG-8</strain>
    </source>
</reference>
<dbReference type="InterPro" id="IPR029068">
    <property type="entry name" value="Glyas_Bleomycin-R_OHBP_Dase"/>
</dbReference>
<dbReference type="InterPro" id="IPR041581">
    <property type="entry name" value="Glyoxalase_6"/>
</dbReference>
<accession>A0A7W3U629</accession>
<evidence type="ECO:0000313" key="2">
    <source>
        <dbReference type="EMBL" id="MBB1089606.1"/>
    </source>
</evidence>
<protein>
    <submittedName>
        <fullName evidence="2">VOC family protein</fullName>
    </submittedName>
</protein>
<dbReference type="Gene3D" id="3.10.180.10">
    <property type="entry name" value="2,3-Dihydroxybiphenyl 1,2-Dioxygenase, domain 1"/>
    <property type="match status" value="1"/>
</dbReference>
<dbReference type="PROSITE" id="PS51819">
    <property type="entry name" value="VOC"/>
    <property type="match status" value="1"/>
</dbReference>